<dbReference type="InterPro" id="IPR011837">
    <property type="entry name" value="Glycogen_debranch_GlgX"/>
</dbReference>
<dbReference type="Gene3D" id="3.20.20.80">
    <property type="entry name" value="Glycosidases"/>
    <property type="match status" value="1"/>
</dbReference>
<dbReference type="SUPFAM" id="SSF51011">
    <property type="entry name" value="Glycosyl hydrolase domain"/>
    <property type="match status" value="1"/>
</dbReference>
<dbReference type="GO" id="GO:0120549">
    <property type="term" value="F:limit dextrin alpha-1,6-maltotetraose-hydrolase activity"/>
    <property type="evidence" value="ECO:0007669"/>
    <property type="project" value="UniProtKB-EC"/>
</dbReference>
<dbReference type="InterPro" id="IPR044505">
    <property type="entry name" value="GlgX_Isoamylase_N_E_set"/>
</dbReference>
<accession>A0AB39L1X7</accession>
<feature type="domain" description="Glycosyl hydrolase family 13 catalytic" evidence="5">
    <location>
        <begin position="164"/>
        <end position="584"/>
    </location>
</feature>
<evidence type="ECO:0000256" key="2">
    <source>
        <dbReference type="ARBA" id="ARBA00022801"/>
    </source>
</evidence>
<name>A0AB39L1X7_9MICC</name>
<evidence type="ECO:0000256" key="1">
    <source>
        <dbReference type="ARBA" id="ARBA00008061"/>
    </source>
</evidence>
<dbReference type="Pfam" id="PF02922">
    <property type="entry name" value="CBM_48"/>
    <property type="match status" value="1"/>
</dbReference>
<evidence type="ECO:0000256" key="4">
    <source>
        <dbReference type="SAM" id="MobiDB-lite"/>
    </source>
</evidence>
<dbReference type="PANTHER" id="PTHR43002">
    <property type="entry name" value="GLYCOGEN DEBRANCHING ENZYME"/>
    <property type="match status" value="1"/>
</dbReference>
<dbReference type="RefSeq" id="WP_369045564.1">
    <property type="nucleotide sequence ID" value="NZ_CP163302.1"/>
</dbReference>
<dbReference type="GO" id="GO:0005980">
    <property type="term" value="P:glycogen catabolic process"/>
    <property type="evidence" value="ECO:0007669"/>
    <property type="project" value="InterPro"/>
</dbReference>
<dbReference type="InterPro" id="IPR017853">
    <property type="entry name" value="GH"/>
</dbReference>
<dbReference type="CDD" id="cd11326">
    <property type="entry name" value="AmyAc_Glg_debranch"/>
    <property type="match status" value="1"/>
</dbReference>
<dbReference type="AlphaFoldDB" id="A0AB39L1X7"/>
<sequence>MEALAEAPGHAAALGATLTESGADFALLSTTADAVDLCLLDESGAETRYPMSADRGLWTVRVPGVRAGQRYGYRVDGPWDPNRGLRHNPHKLLLDPYAKAIDGRLRWGPEMYAFDLTDPSKPDRADNRDKTFVSVVVDTAYDWGKETRPRTPFNRTVIYEAHVKGLTKLHPDVPVQHRGTYAGLAHPSVVAHLKRIGVTAVELLPVQQFVNDEPRDGRSNYWGYNPIAYFAPHNAYAAACAGRDPSPATGRGPERRAAPCGGQVAEFKDMVKTLHEAGIEVFLDVVYNHSGEGGADGPNLCFRGIDNAAYYHLVPGDEANYEDYTGTHNTLNVGSPTVLRMVMDSLRYWVQEMHVDGFRFDLAPALARASERVDMLSTLLELMDSDPVLEGIKLIAEPWDLGPDGYQLGNFPPRWVEWNGRFRDVVRDFWRGKPGVVAELAKRLTGSADLYQDDGRQPSASVNFVTAHDGFTLRDLVSYNSKHNAANGQGDSDGESDNHSWNCGIEGPTQDPEITALRARQTRNLMISCVLAQGVPMLRHGDELGHTQEGNNNAYCQDNPISWIDWASADEDLIAFTSKLVRLRHDYPVFRRRTFFDGRPVAPAEGIRLPDILWLNADGTPRTENEWGESWSKSLACYLSGKAVRTRPNEPENDFLVVLNASSRSVLHRAPNEYFPAEWEVVLTSWDGPVPTRILAGSSYSVPGRTAWVLRSIAEPATS</sequence>
<dbReference type="SUPFAM" id="SSF51445">
    <property type="entry name" value="(Trans)glycosidases"/>
    <property type="match status" value="1"/>
</dbReference>
<dbReference type="EC" id="3.2.1.196" evidence="6"/>
<dbReference type="InterPro" id="IPR006047">
    <property type="entry name" value="GH13_cat_dom"/>
</dbReference>
<dbReference type="NCBIfam" id="TIGR02100">
    <property type="entry name" value="glgX_debranch"/>
    <property type="match status" value="1"/>
</dbReference>
<dbReference type="InterPro" id="IPR014756">
    <property type="entry name" value="Ig_E-set"/>
</dbReference>
<evidence type="ECO:0000313" key="6">
    <source>
        <dbReference type="EMBL" id="XDP44966.1"/>
    </source>
</evidence>
<dbReference type="SUPFAM" id="SSF81296">
    <property type="entry name" value="E set domains"/>
    <property type="match status" value="1"/>
</dbReference>
<dbReference type="CDD" id="cd02856">
    <property type="entry name" value="E_set_GDE_Isoamylase_N"/>
    <property type="match status" value="1"/>
</dbReference>
<comment type="similarity">
    <text evidence="1">Belongs to the glycosyl hydrolase 13 family.</text>
</comment>
<reference evidence="6" key="1">
    <citation type="submission" date="2024-07" db="EMBL/GenBank/DDBJ databases">
        <authorList>
            <person name="fu j."/>
        </authorList>
    </citation>
    <scope>NUCLEOTIDE SEQUENCE</scope>
    <source>
        <strain evidence="6">P10A9</strain>
    </source>
</reference>
<keyword evidence="2 6" id="KW-0378">Hydrolase</keyword>
<dbReference type="GO" id="GO:0004135">
    <property type="term" value="F:amylo-alpha-1,6-glucosidase activity"/>
    <property type="evidence" value="ECO:0007669"/>
    <property type="project" value="InterPro"/>
</dbReference>
<gene>
    <name evidence="6" type="primary">glgX</name>
    <name evidence="6" type="ORF">AB5L97_17120</name>
</gene>
<evidence type="ECO:0000256" key="3">
    <source>
        <dbReference type="ARBA" id="ARBA00023295"/>
    </source>
</evidence>
<dbReference type="InterPro" id="IPR004193">
    <property type="entry name" value="Glyco_hydro_13_N"/>
</dbReference>
<dbReference type="Gene3D" id="2.60.40.10">
    <property type="entry name" value="Immunoglobulins"/>
    <property type="match status" value="1"/>
</dbReference>
<dbReference type="SMART" id="SM00642">
    <property type="entry name" value="Aamy"/>
    <property type="match status" value="1"/>
</dbReference>
<protein>
    <submittedName>
        <fullName evidence="6">Glycogen debranching protein GlgX</fullName>
        <ecNumber evidence="6">3.2.1.196</ecNumber>
    </submittedName>
</protein>
<dbReference type="Gene3D" id="2.60.40.1180">
    <property type="entry name" value="Golgi alpha-mannosidase II"/>
    <property type="match status" value="1"/>
</dbReference>
<keyword evidence="3 6" id="KW-0326">Glycosidase</keyword>
<proteinExistence type="inferred from homology"/>
<feature type="region of interest" description="Disordered" evidence="4">
    <location>
        <begin position="483"/>
        <end position="507"/>
    </location>
</feature>
<evidence type="ECO:0000259" key="5">
    <source>
        <dbReference type="SMART" id="SM00642"/>
    </source>
</evidence>
<organism evidence="6">
    <name type="scientific">Sinomonas puerhi</name>
    <dbReference type="NCBI Taxonomy" id="3238584"/>
    <lineage>
        <taxon>Bacteria</taxon>
        <taxon>Bacillati</taxon>
        <taxon>Actinomycetota</taxon>
        <taxon>Actinomycetes</taxon>
        <taxon>Micrococcales</taxon>
        <taxon>Micrococcaceae</taxon>
        <taxon>Sinomonas</taxon>
    </lineage>
</organism>
<dbReference type="InterPro" id="IPR013783">
    <property type="entry name" value="Ig-like_fold"/>
</dbReference>
<dbReference type="KEGG" id="spue:AB5L97_17120"/>
<dbReference type="InterPro" id="IPR013780">
    <property type="entry name" value="Glyco_hydro_b"/>
</dbReference>
<dbReference type="EMBL" id="CP163302">
    <property type="protein sequence ID" value="XDP44966.1"/>
    <property type="molecule type" value="Genomic_DNA"/>
</dbReference>